<name>A0ACB5PUY5_9BACT</name>
<organism evidence="1 2">
    <name type="scientific">Hymenobacter qilianensis</name>
    <dbReference type="NCBI Taxonomy" id="1385715"/>
    <lineage>
        <taxon>Bacteria</taxon>
        <taxon>Pseudomonadati</taxon>
        <taxon>Bacteroidota</taxon>
        <taxon>Cytophagia</taxon>
        <taxon>Cytophagales</taxon>
        <taxon>Hymenobacteraceae</taxon>
        <taxon>Hymenobacter</taxon>
    </lineage>
</organism>
<dbReference type="Proteomes" id="UP000605392">
    <property type="component" value="Unassembled WGS sequence"/>
</dbReference>
<proteinExistence type="predicted"/>
<protein>
    <submittedName>
        <fullName evidence="1">Uncharacterized protein</fullName>
    </submittedName>
</protein>
<dbReference type="EMBL" id="BMFN01000003">
    <property type="protein sequence ID" value="GGF74380.1"/>
    <property type="molecule type" value="Genomic_DNA"/>
</dbReference>
<keyword evidence="2" id="KW-1185">Reference proteome</keyword>
<comment type="caution">
    <text evidence="1">The sequence shown here is derived from an EMBL/GenBank/DDBJ whole genome shotgun (WGS) entry which is preliminary data.</text>
</comment>
<evidence type="ECO:0000313" key="2">
    <source>
        <dbReference type="Proteomes" id="UP000605392"/>
    </source>
</evidence>
<evidence type="ECO:0000313" key="1">
    <source>
        <dbReference type="EMBL" id="GGF74380.1"/>
    </source>
</evidence>
<accession>A0ACB5PUY5</accession>
<sequence length="67" mass="7388">MTVGKDVVQGGDNHEKNEELKGIKKHSQSRHGCWSCTKYEIQTGNRIKLLTAYARRHGKAGPPGTPS</sequence>
<reference evidence="1 2" key="1">
    <citation type="journal article" date="2019" name="Int. J. Syst. Evol. Microbiol.">
        <title>The Global Catalogue of Microorganisms (GCM) 10K type strain sequencing project: providing services to taxonomists for standard genome sequencing and annotation.</title>
        <authorList>
            <consortium name="The Broad Institute Genomics Platform"/>
            <consortium name="The Broad Institute Genome Sequencing Center for Infectious Disease"/>
            <person name="Wu L."/>
            <person name="Ma J."/>
        </authorList>
    </citation>
    <scope>NUCLEOTIDE SEQUENCE [LARGE SCALE GENOMIC DNA]</scope>
    <source>
        <strain evidence="1 2">CGMCC 1.12720</strain>
    </source>
</reference>
<gene>
    <name evidence="1" type="ORF">GCM10011375_31790</name>
</gene>